<dbReference type="PANTHER" id="PTHR13531:SF0">
    <property type="entry name" value="GEO07735P1-RELATED"/>
    <property type="match status" value="1"/>
</dbReference>
<dbReference type="GO" id="GO:0016020">
    <property type="term" value="C:membrane"/>
    <property type="evidence" value="ECO:0007669"/>
    <property type="project" value="UniProtKB-SubCell"/>
</dbReference>
<proteinExistence type="predicted"/>
<feature type="transmembrane region" description="Helical" evidence="5">
    <location>
        <begin position="12"/>
        <end position="30"/>
    </location>
</feature>
<evidence type="ECO:0000256" key="1">
    <source>
        <dbReference type="ARBA" id="ARBA00004141"/>
    </source>
</evidence>
<accession>A0AAW1DR60</accession>
<dbReference type="EMBL" id="JAPXFL010000001">
    <property type="protein sequence ID" value="KAK9511527.1"/>
    <property type="molecule type" value="Genomic_DNA"/>
</dbReference>
<dbReference type="InterPro" id="IPR019184">
    <property type="entry name" value="Uncharacterised_TM-17"/>
</dbReference>
<dbReference type="GO" id="GO:1905515">
    <property type="term" value="P:non-motile cilium assembly"/>
    <property type="evidence" value="ECO:0007669"/>
    <property type="project" value="TreeGrafter"/>
</dbReference>
<dbReference type="Pfam" id="PF09799">
    <property type="entry name" value="Transmemb_17"/>
    <property type="match status" value="1"/>
</dbReference>
<reference evidence="6 7" key="1">
    <citation type="submission" date="2022-12" db="EMBL/GenBank/DDBJ databases">
        <title>Chromosome-level genome assembly of true bugs.</title>
        <authorList>
            <person name="Ma L."/>
            <person name="Li H."/>
        </authorList>
    </citation>
    <scope>NUCLEOTIDE SEQUENCE [LARGE SCALE GENOMIC DNA]</scope>
    <source>
        <strain evidence="6">Lab_2022b</strain>
    </source>
</reference>
<evidence type="ECO:0000313" key="7">
    <source>
        <dbReference type="Proteomes" id="UP001461498"/>
    </source>
</evidence>
<evidence type="ECO:0000256" key="3">
    <source>
        <dbReference type="ARBA" id="ARBA00022989"/>
    </source>
</evidence>
<feature type="transmembrane region" description="Helical" evidence="5">
    <location>
        <begin position="106"/>
        <end position="131"/>
    </location>
</feature>
<comment type="caution">
    <text evidence="6">The sequence shown here is derived from an EMBL/GenBank/DDBJ whole genome shotgun (WGS) entry which is preliminary data.</text>
</comment>
<comment type="subcellular location">
    <subcellularLocation>
        <location evidence="1">Membrane</location>
        <topology evidence="1">Multi-pass membrane protein</topology>
    </subcellularLocation>
</comment>
<evidence type="ECO:0000256" key="2">
    <source>
        <dbReference type="ARBA" id="ARBA00022692"/>
    </source>
</evidence>
<evidence type="ECO:0008006" key="8">
    <source>
        <dbReference type="Google" id="ProtNLM"/>
    </source>
</evidence>
<protein>
    <recommendedName>
        <fullName evidence="8">Transmembrane protein 216</fullName>
    </recommendedName>
</protein>
<gene>
    <name evidence="6" type="ORF">O3M35_000166</name>
</gene>
<evidence type="ECO:0000313" key="6">
    <source>
        <dbReference type="EMBL" id="KAK9511527.1"/>
    </source>
</evidence>
<keyword evidence="7" id="KW-1185">Reference proteome</keyword>
<feature type="transmembrane region" description="Helical" evidence="5">
    <location>
        <begin position="72"/>
        <end position="94"/>
    </location>
</feature>
<organism evidence="6 7">
    <name type="scientific">Rhynocoris fuscipes</name>
    <dbReference type="NCBI Taxonomy" id="488301"/>
    <lineage>
        <taxon>Eukaryota</taxon>
        <taxon>Metazoa</taxon>
        <taxon>Ecdysozoa</taxon>
        <taxon>Arthropoda</taxon>
        <taxon>Hexapoda</taxon>
        <taxon>Insecta</taxon>
        <taxon>Pterygota</taxon>
        <taxon>Neoptera</taxon>
        <taxon>Paraneoptera</taxon>
        <taxon>Hemiptera</taxon>
        <taxon>Heteroptera</taxon>
        <taxon>Panheteroptera</taxon>
        <taxon>Cimicomorpha</taxon>
        <taxon>Reduviidae</taxon>
        <taxon>Harpactorinae</taxon>
        <taxon>Harpactorini</taxon>
        <taxon>Rhynocoris</taxon>
    </lineage>
</organism>
<evidence type="ECO:0000256" key="5">
    <source>
        <dbReference type="SAM" id="Phobius"/>
    </source>
</evidence>
<dbReference type="AlphaFoldDB" id="A0AAW1DR60"/>
<dbReference type="GO" id="GO:0035869">
    <property type="term" value="C:ciliary transition zone"/>
    <property type="evidence" value="ECO:0007669"/>
    <property type="project" value="TreeGrafter"/>
</dbReference>
<keyword evidence="2 5" id="KW-0812">Transmembrane</keyword>
<evidence type="ECO:0000256" key="4">
    <source>
        <dbReference type="ARBA" id="ARBA00023136"/>
    </source>
</evidence>
<keyword evidence="4 5" id="KW-0472">Membrane</keyword>
<name>A0AAW1DR60_9HEMI</name>
<feature type="transmembrane region" description="Helical" evidence="5">
    <location>
        <begin position="42"/>
        <end position="60"/>
    </location>
</feature>
<sequence length="133" mass="15733">MPNLGLAAVTYFNYYYYCMFSVTTLLLYFYKLFHLPYPAGHVASELLIFALLCSVQYMRLYLCRKGNLTDCWAPVFVSLLLEIPSMLGILYFLLWQTYVLRIELIIIYVEIIFEILCFILSLLHFITLLYYKG</sequence>
<dbReference type="PANTHER" id="PTHR13531">
    <property type="entry name" value="GEO07735P1-RELATED-RELATED"/>
    <property type="match status" value="1"/>
</dbReference>
<keyword evidence="3 5" id="KW-1133">Transmembrane helix</keyword>
<dbReference type="Proteomes" id="UP001461498">
    <property type="component" value="Unassembled WGS sequence"/>
</dbReference>